<evidence type="ECO:0000256" key="8">
    <source>
        <dbReference type="ARBA" id="ARBA00023136"/>
    </source>
</evidence>
<dbReference type="Gene3D" id="6.10.10.90">
    <property type="match status" value="1"/>
</dbReference>
<evidence type="ECO:0000256" key="9">
    <source>
        <dbReference type="ARBA" id="ARBA00071448"/>
    </source>
</evidence>
<feature type="transmembrane region" description="Helical" evidence="11">
    <location>
        <begin position="1037"/>
        <end position="1063"/>
    </location>
</feature>
<keyword evidence="4 11" id="KW-0812">Transmembrane</keyword>
<dbReference type="CDD" id="cd03177">
    <property type="entry name" value="GST_C_Delta_Epsilon"/>
    <property type="match status" value="1"/>
</dbReference>
<dbReference type="InterPro" id="IPR001849">
    <property type="entry name" value="PH_domain"/>
</dbReference>
<dbReference type="Gene3D" id="1.20.120.610">
    <property type="entry name" value="lithium bound rotor ring of v- atpase"/>
    <property type="match status" value="1"/>
</dbReference>
<dbReference type="GO" id="GO:0006749">
    <property type="term" value="P:glutathione metabolic process"/>
    <property type="evidence" value="ECO:0007669"/>
    <property type="project" value="TreeGrafter"/>
</dbReference>
<evidence type="ECO:0000256" key="7">
    <source>
        <dbReference type="ARBA" id="ARBA00023065"/>
    </source>
</evidence>
<dbReference type="FunFam" id="1.20.1050.10:FF:000007">
    <property type="entry name" value="Glutathione S-transferase 1-1"/>
    <property type="match status" value="1"/>
</dbReference>
<sequence>MRFTLIIALTCCLEVAVGKHAKRKQAEKKCYEDICQLGKRDVDVDGKIKKLLSERRYVNTNTTKKVMEPAYSVNARSHSIREERFCRCKKITFRPNFDKKTNMVIVNVDQYQQKLSFEVCNASARNRGSRWRNLNLKVAVLLAYAVLTTRRVTCAAIQAPLDIISLDDITETDRRHLEYLDSQYYPPRPKRSGDDALNSLKASISHGIKSKLGLLAKGSASTISHFSGSSSGGHGYHHHHDTETYDHHKSLDFWSLKKSILNTLLQAVKAIKGGVIAIKGQLIKGSGYLISAKGKLISSKGEAITNLGKNIATSAVLSPAHGHSADKPDTDQAGILILKKIPKHESHEHSEHLPAEHKVPDFKKIEHSGPGLGEIIGKFFSASTSLKPGVPAPFDDHDHHHQSDHEHLHSDHDHHHSEHHSDHDHHHSEHHSDHDHHYHSDHSSHSSHEDYHHEEQPSKHHETHHEYAPPAHSDSSDHSKPSSDYGSPFEEAPAFLNLHEYASESKNTAQTATQAPIVNPKPEAQKLQATPITYDEIRPLPTSFSNLGFDTTSFLSNSNNNPSLFLGSFSNKPNVAFPPYPPEAIPSIKPTAPAVNTASLQYGGFSSSGSNNIKFLVPPAADVGPQVFPRQNAFSGVNYYPTHSHPKNHGFVDNTQLSPYNKPPLKRPTRSKNNSSRKRPVYPSPDFMRSLINAILQYLADKYGQDDKLYPKDLQTRAIVNHRLCFNLSTYYRYISEHVMAPIFFAYSRTPLSLKKVYIALDNFNTYLQRTGTKYAATDNITIADFQLVTATMCLEAINFDFSSYKAVSKWYDTYKKEYPDLWAIVEGGMKEIAEFEKNPPDLSHMDHPIHPEYSSVYGLKLISTNDGKVLHIYITDDNIHEIKDGYFLQLAFSVSFYTKRIFDHVDGQYKERSFQDLYELSVDPEFIKEIGKGERISIGWFLENTSPYMWATIGIGLSVALSVVGAAVGIHTTGVSIIGGGVKAPRIKTKNLISVIFCEAVAIYGLITAIVLSGYLEEFTFSKVMANTDIRSRNWLAGYLMFGAGVAVGLVNLFCGIAVGIVGSGAALADAANAALFVKILIVEIFGSAIEALAITITDQPDLFALDEFELPSEVKKMTLLMDFDDSAMKNKTASIDNLLDHDDVRISLASMSSRNSEASRLSNRIRSTATSESVDLESLKPSLLTIEALRPVTAYSLQDITHVIEGKACPHVNNNSVKDPQLALSVVIKNDDYINFKAADRKTASYWLDALNLLLGSDKRSTYYKNELDDLTEMDVVLHLMELQTVDIPNKAPPIPQPPFEVRPPIPPKPRISISPNNTETK</sequence>
<feature type="transmembrane region" description="Helical" evidence="11">
    <location>
        <begin position="992"/>
        <end position="1017"/>
    </location>
</feature>
<feature type="domain" description="GST C-terminal" evidence="13">
    <location>
        <begin position="713"/>
        <end position="842"/>
    </location>
</feature>
<feature type="transmembrane region" description="Helical" evidence="11">
    <location>
        <begin position="1075"/>
        <end position="1098"/>
    </location>
</feature>
<comment type="similarity">
    <text evidence="2">Belongs to the V-ATPase proteolipid subunit family.</text>
</comment>
<dbReference type="PROSITE" id="PS50405">
    <property type="entry name" value="GST_CTER"/>
    <property type="match status" value="1"/>
</dbReference>
<feature type="signal peptide" evidence="12">
    <location>
        <begin position="1"/>
        <end position="18"/>
    </location>
</feature>
<dbReference type="PANTHER" id="PTHR43969">
    <property type="entry name" value="GLUTATHIONE S TRANSFERASE D10, ISOFORM A-RELATED"/>
    <property type="match status" value="1"/>
</dbReference>
<keyword evidence="6 11" id="KW-1133">Transmembrane helix</keyword>
<dbReference type="InterPro" id="IPR004046">
    <property type="entry name" value="GST_C"/>
</dbReference>
<dbReference type="PRINTS" id="PR00122">
    <property type="entry name" value="VACATPASE"/>
</dbReference>
<dbReference type="InterPro" id="IPR002379">
    <property type="entry name" value="ATPase_proteolipid_c-like_dom"/>
</dbReference>
<feature type="compositionally biased region" description="Basic and acidic residues" evidence="10">
    <location>
        <begin position="394"/>
        <end position="467"/>
    </location>
</feature>
<dbReference type="EMBL" id="JABDTM020024955">
    <property type="protein sequence ID" value="KAH0813766.1"/>
    <property type="molecule type" value="Genomic_DNA"/>
</dbReference>
<feature type="region of interest" description="Disordered" evidence="10">
    <location>
        <begin position="388"/>
        <end position="490"/>
    </location>
</feature>
<dbReference type="SUPFAM" id="SSF81333">
    <property type="entry name" value="F1F0 ATP synthase subunit C"/>
    <property type="match status" value="2"/>
</dbReference>
<dbReference type="SUPFAM" id="SSF47616">
    <property type="entry name" value="GST C-terminal domain-like"/>
    <property type="match status" value="1"/>
</dbReference>
<dbReference type="InterPro" id="IPR036282">
    <property type="entry name" value="Glutathione-S-Trfase_C_sf"/>
</dbReference>
<dbReference type="GO" id="GO:0033179">
    <property type="term" value="C:proton-transporting V-type ATPase, V0 domain"/>
    <property type="evidence" value="ECO:0007669"/>
    <property type="project" value="InterPro"/>
</dbReference>
<comment type="subcellular location">
    <subcellularLocation>
        <location evidence="1">Membrane</location>
        <topology evidence="1">Multi-pass membrane protein</topology>
    </subcellularLocation>
</comment>
<evidence type="ECO:0000256" key="3">
    <source>
        <dbReference type="ARBA" id="ARBA00022448"/>
    </source>
</evidence>
<dbReference type="GO" id="GO:0046961">
    <property type="term" value="F:proton-transporting ATPase activity, rotational mechanism"/>
    <property type="evidence" value="ECO:0007669"/>
    <property type="project" value="InterPro"/>
</dbReference>
<accession>A0A8J6HFM0</accession>
<dbReference type="Proteomes" id="UP000719412">
    <property type="component" value="Unassembled WGS sequence"/>
</dbReference>
<organism evidence="14 15">
    <name type="scientific">Tenebrio molitor</name>
    <name type="common">Yellow mealworm beetle</name>
    <dbReference type="NCBI Taxonomy" id="7067"/>
    <lineage>
        <taxon>Eukaryota</taxon>
        <taxon>Metazoa</taxon>
        <taxon>Ecdysozoa</taxon>
        <taxon>Arthropoda</taxon>
        <taxon>Hexapoda</taxon>
        <taxon>Insecta</taxon>
        <taxon>Pterygota</taxon>
        <taxon>Neoptera</taxon>
        <taxon>Endopterygota</taxon>
        <taxon>Coleoptera</taxon>
        <taxon>Polyphaga</taxon>
        <taxon>Cucujiformia</taxon>
        <taxon>Tenebrionidae</taxon>
        <taxon>Tenebrio</taxon>
    </lineage>
</organism>
<evidence type="ECO:0000256" key="5">
    <source>
        <dbReference type="ARBA" id="ARBA00022781"/>
    </source>
</evidence>
<dbReference type="InterPro" id="IPR035921">
    <property type="entry name" value="F/V-ATP_Csub_sf"/>
</dbReference>
<dbReference type="Pfam" id="PF00043">
    <property type="entry name" value="GST_C"/>
    <property type="match status" value="1"/>
</dbReference>
<evidence type="ECO:0000313" key="15">
    <source>
        <dbReference type="Proteomes" id="UP000719412"/>
    </source>
</evidence>
<evidence type="ECO:0000256" key="10">
    <source>
        <dbReference type="SAM" id="MobiDB-lite"/>
    </source>
</evidence>
<dbReference type="Gene3D" id="1.20.1050.10">
    <property type="match status" value="1"/>
</dbReference>
<keyword evidence="5" id="KW-0375">Hydrogen ion transport</keyword>
<dbReference type="CDD" id="cd18178">
    <property type="entry name" value="ATP-synt_Vo_c_ATP6F_rpt2"/>
    <property type="match status" value="1"/>
</dbReference>
<dbReference type="PANTHER" id="PTHR43969:SF7">
    <property type="entry name" value="GST-CONTAINING FLYWCH ZINC-FINGER PROTEIN"/>
    <property type="match status" value="1"/>
</dbReference>
<feature type="compositionally biased region" description="Polar residues" evidence="10">
    <location>
        <begin position="505"/>
        <end position="516"/>
    </location>
</feature>
<keyword evidence="3" id="KW-0813">Transport</keyword>
<keyword evidence="8 11" id="KW-0472">Membrane</keyword>
<proteinExistence type="inferred from homology"/>
<evidence type="ECO:0000256" key="12">
    <source>
        <dbReference type="SAM" id="SignalP"/>
    </source>
</evidence>
<evidence type="ECO:0000256" key="4">
    <source>
        <dbReference type="ARBA" id="ARBA00022692"/>
    </source>
</evidence>
<protein>
    <recommendedName>
        <fullName evidence="9">V-type proton ATPase 21 kDa proteolipid subunit c''</fullName>
    </recommendedName>
</protein>
<evidence type="ECO:0000256" key="1">
    <source>
        <dbReference type="ARBA" id="ARBA00004141"/>
    </source>
</evidence>
<keyword evidence="15" id="KW-1185">Reference proteome</keyword>
<evidence type="ECO:0000256" key="11">
    <source>
        <dbReference type="SAM" id="Phobius"/>
    </source>
</evidence>
<dbReference type="GO" id="GO:0004364">
    <property type="term" value="F:glutathione transferase activity"/>
    <property type="evidence" value="ECO:0007669"/>
    <property type="project" value="TreeGrafter"/>
</dbReference>
<evidence type="ECO:0000259" key="13">
    <source>
        <dbReference type="PROSITE" id="PS50405"/>
    </source>
</evidence>
<evidence type="ECO:0000256" key="6">
    <source>
        <dbReference type="ARBA" id="ARBA00022989"/>
    </source>
</evidence>
<feature type="chain" id="PRO_5035239548" description="V-type proton ATPase 21 kDa proteolipid subunit c''" evidence="12">
    <location>
        <begin position="19"/>
        <end position="1324"/>
    </location>
</feature>
<feature type="compositionally biased region" description="Pro residues" evidence="10">
    <location>
        <begin position="1293"/>
        <end position="1312"/>
    </location>
</feature>
<evidence type="ECO:0000313" key="14">
    <source>
        <dbReference type="EMBL" id="KAH0813766.1"/>
    </source>
</evidence>
<comment type="caution">
    <text evidence="14">The sequence shown here is derived from an EMBL/GenBank/DDBJ whole genome shotgun (WGS) entry which is preliminary data.</text>
</comment>
<dbReference type="InterPro" id="IPR000245">
    <property type="entry name" value="ATPase_proteolipid_csu"/>
</dbReference>
<evidence type="ECO:0000256" key="2">
    <source>
        <dbReference type="ARBA" id="ARBA00007296"/>
    </source>
</evidence>
<dbReference type="FunFam" id="1.20.120.610:FF:000002">
    <property type="entry name" value="V-type proton ATPase proteolipid subunit"/>
    <property type="match status" value="1"/>
</dbReference>
<feature type="compositionally biased region" description="Basic residues" evidence="10">
    <location>
        <begin position="664"/>
        <end position="680"/>
    </location>
</feature>
<dbReference type="InterPro" id="IPR010987">
    <property type="entry name" value="Glutathione-S-Trfase_C-like"/>
</dbReference>
<name>A0A8J6HFM0_TENMO</name>
<feature type="transmembrane region" description="Helical" evidence="11">
    <location>
        <begin position="949"/>
        <end position="971"/>
    </location>
</feature>
<dbReference type="CDD" id="cd18177">
    <property type="entry name" value="ATP-synt_Vo_c_ATP6F_rpt1"/>
    <property type="match status" value="1"/>
</dbReference>
<dbReference type="Pfam" id="PF00137">
    <property type="entry name" value="ATP-synt_C"/>
    <property type="match status" value="2"/>
</dbReference>
<keyword evidence="7" id="KW-0406">Ion transport</keyword>
<feature type="region of interest" description="Disordered" evidence="10">
    <location>
        <begin position="505"/>
        <end position="524"/>
    </location>
</feature>
<dbReference type="Pfam" id="PF16457">
    <property type="entry name" value="PH_12"/>
    <property type="match status" value="1"/>
</dbReference>
<feature type="region of interest" description="Disordered" evidence="10">
    <location>
        <begin position="645"/>
        <end position="684"/>
    </location>
</feature>
<feature type="region of interest" description="Disordered" evidence="10">
    <location>
        <begin position="1290"/>
        <end position="1324"/>
    </location>
</feature>
<reference evidence="14" key="2">
    <citation type="submission" date="2021-08" db="EMBL/GenBank/DDBJ databases">
        <authorList>
            <person name="Eriksson T."/>
        </authorList>
    </citation>
    <scope>NUCLEOTIDE SEQUENCE</scope>
    <source>
        <strain evidence="14">Stoneville</strain>
        <tissue evidence="14">Whole head</tissue>
    </source>
</reference>
<feature type="region of interest" description="Disordered" evidence="10">
    <location>
        <begin position="344"/>
        <end position="366"/>
    </location>
</feature>
<gene>
    <name evidence="14" type="ORF">GEV33_009025</name>
</gene>
<keyword evidence="12" id="KW-0732">Signal</keyword>
<reference evidence="14" key="1">
    <citation type="journal article" date="2020" name="J Insects Food Feed">
        <title>The yellow mealworm (Tenebrio molitor) genome: a resource for the emerging insects as food and feed industry.</title>
        <authorList>
            <person name="Eriksson T."/>
            <person name="Andere A."/>
            <person name="Kelstrup H."/>
            <person name="Emery V."/>
            <person name="Picard C."/>
        </authorList>
    </citation>
    <scope>NUCLEOTIDE SEQUENCE</scope>
    <source>
        <strain evidence="14">Stoneville</strain>
        <tissue evidence="14">Whole head</tissue>
    </source>
</reference>